<keyword evidence="2" id="KW-1185">Reference proteome</keyword>
<dbReference type="EMBL" id="JAWWNJ010000030">
    <property type="protein sequence ID" value="KAK7026988.1"/>
    <property type="molecule type" value="Genomic_DNA"/>
</dbReference>
<evidence type="ECO:0000313" key="1">
    <source>
        <dbReference type="EMBL" id="KAK7026988.1"/>
    </source>
</evidence>
<dbReference type="Proteomes" id="UP001362999">
    <property type="component" value="Unassembled WGS sequence"/>
</dbReference>
<dbReference type="AlphaFoldDB" id="A0AAW0BLM7"/>
<gene>
    <name evidence="1" type="ORF">R3P38DRAFT_3191236</name>
</gene>
<organism evidence="1 2">
    <name type="scientific">Favolaschia claudopus</name>
    <dbReference type="NCBI Taxonomy" id="2862362"/>
    <lineage>
        <taxon>Eukaryota</taxon>
        <taxon>Fungi</taxon>
        <taxon>Dikarya</taxon>
        <taxon>Basidiomycota</taxon>
        <taxon>Agaricomycotina</taxon>
        <taxon>Agaricomycetes</taxon>
        <taxon>Agaricomycetidae</taxon>
        <taxon>Agaricales</taxon>
        <taxon>Marasmiineae</taxon>
        <taxon>Mycenaceae</taxon>
        <taxon>Favolaschia</taxon>
    </lineage>
</organism>
<name>A0AAW0BLM7_9AGAR</name>
<sequence>MPIAVTTESKLQAIELFMRMMLRTPTSTVSGILAPTGTDYPILIRIPALTDTTTGLQFRPWMGATPDTADMAVELVVVTPREGSSANADVGIAIIHVDQVNAAGHPVNLCIKSHFGDEGGDWFGNVIMLKYDLQHDGIRPLTREHVVLASQCLEQYVYVDVQATPPK</sequence>
<accession>A0AAW0BLM7</accession>
<reference evidence="1 2" key="1">
    <citation type="journal article" date="2024" name="J Genomics">
        <title>Draft genome sequencing and assembly of Favolaschia claudopus CIRM-BRFM 2984 isolated from oak limbs.</title>
        <authorList>
            <person name="Navarro D."/>
            <person name="Drula E."/>
            <person name="Chaduli D."/>
            <person name="Cazenave R."/>
            <person name="Ahrendt S."/>
            <person name="Wang J."/>
            <person name="Lipzen A."/>
            <person name="Daum C."/>
            <person name="Barry K."/>
            <person name="Grigoriev I.V."/>
            <person name="Favel A."/>
            <person name="Rosso M.N."/>
            <person name="Martin F."/>
        </authorList>
    </citation>
    <scope>NUCLEOTIDE SEQUENCE [LARGE SCALE GENOMIC DNA]</scope>
    <source>
        <strain evidence="1 2">CIRM-BRFM 2984</strain>
    </source>
</reference>
<comment type="caution">
    <text evidence="1">The sequence shown here is derived from an EMBL/GenBank/DDBJ whole genome shotgun (WGS) entry which is preliminary data.</text>
</comment>
<evidence type="ECO:0000313" key="2">
    <source>
        <dbReference type="Proteomes" id="UP001362999"/>
    </source>
</evidence>
<proteinExistence type="predicted"/>
<protein>
    <submittedName>
        <fullName evidence="1">Uncharacterized protein</fullName>
    </submittedName>
</protein>